<evidence type="ECO:0008006" key="5">
    <source>
        <dbReference type="Google" id="ProtNLM"/>
    </source>
</evidence>
<feature type="compositionally biased region" description="Polar residues" evidence="2">
    <location>
        <begin position="12"/>
        <end position="25"/>
    </location>
</feature>
<dbReference type="AlphaFoldDB" id="A0A3B0W176"/>
<keyword evidence="3" id="KW-0812">Transmembrane</keyword>
<feature type="coiled-coil region" evidence="1">
    <location>
        <begin position="206"/>
        <end position="233"/>
    </location>
</feature>
<organism evidence="4">
    <name type="scientific">hydrothermal vent metagenome</name>
    <dbReference type="NCBI Taxonomy" id="652676"/>
    <lineage>
        <taxon>unclassified sequences</taxon>
        <taxon>metagenomes</taxon>
        <taxon>ecological metagenomes</taxon>
    </lineage>
</organism>
<name>A0A3B0W176_9ZZZZ</name>
<feature type="compositionally biased region" description="Basic and acidic residues" evidence="2">
    <location>
        <begin position="57"/>
        <end position="84"/>
    </location>
</feature>
<feature type="region of interest" description="Disordered" evidence="2">
    <location>
        <begin position="388"/>
        <end position="414"/>
    </location>
</feature>
<evidence type="ECO:0000256" key="1">
    <source>
        <dbReference type="SAM" id="Coils"/>
    </source>
</evidence>
<keyword evidence="3" id="KW-1133">Transmembrane helix</keyword>
<evidence type="ECO:0000313" key="4">
    <source>
        <dbReference type="EMBL" id="VAW46300.1"/>
    </source>
</evidence>
<feature type="coiled-coil region" evidence="1">
    <location>
        <begin position="133"/>
        <end position="160"/>
    </location>
</feature>
<keyword evidence="3" id="KW-0472">Membrane</keyword>
<evidence type="ECO:0000256" key="3">
    <source>
        <dbReference type="SAM" id="Phobius"/>
    </source>
</evidence>
<feature type="transmembrane region" description="Helical" evidence="3">
    <location>
        <begin position="102"/>
        <end position="121"/>
    </location>
</feature>
<evidence type="ECO:0000256" key="2">
    <source>
        <dbReference type="SAM" id="MobiDB-lite"/>
    </source>
</evidence>
<sequence length="533" mass="60061">MSKNQIKKTTEQQKNTTDSELNKAQSPEEKSSMHKAAEQKVNVMNDKVVNDKSVNNKTDKAQTKRKESDKKTEHKESKPIESKQIDIKDKPVKKSSSFFARFKWVMIWLIVFVAIAAAVLFTRKDLDWQIQHINDLQAKVTQLNQAQQALEARIDTQLKETELRLLAKVEAEIKTKEKLLVQSNISSKLAPEQQAIVTQGDIDKVQQATQQQLSQLQKKISTLGEQAVQQTQQVFSGVSELAETTKQALQPTPETKKALVEIEKKLQTQLTQVGNKLVELFEFKSEQQALANQAAESQPVEKQSLEQFKHWVIEVNTQWLLRGNVAETHAQLTALQQAIAVSPMPNTASLASLIGQDKAYLEHYQTQQAQDKLNTNALKQAIQSLSAEHTEQENSTAVNSASQQQGGGNISNNAETATGLTFDSAVEQLKHTLGSMVSIKKRDSEAEITQVESLILQDVLVQRALLLVDRIDWAIVSQSNTLLERSVHDLQLYIDRTFSRDSDKFKTLLSPFSSYQFDVRQPLIIRDWLANQE</sequence>
<keyword evidence="1" id="KW-0175">Coiled coil</keyword>
<gene>
    <name evidence="4" type="ORF">MNBD_GAMMA03-1769</name>
</gene>
<feature type="region of interest" description="Disordered" evidence="2">
    <location>
        <begin position="1"/>
        <end position="84"/>
    </location>
</feature>
<feature type="compositionally biased region" description="Low complexity" evidence="2">
    <location>
        <begin position="40"/>
        <end position="56"/>
    </location>
</feature>
<dbReference type="EMBL" id="UOFC01000093">
    <property type="protein sequence ID" value="VAW46300.1"/>
    <property type="molecule type" value="Genomic_DNA"/>
</dbReference>
<accession>A0A3B0W176</accession>
<proteinExistence type="predicted"/>
<protein>
    <recommendedName>
        <fullName evidence="5">Uroporphyrinogen-III C-methyltransferase</fullName>
    </recommendedName>
</protein>
<feature type="compositionally biased region" description="Basic and acidic residues" evidence="2">
    <location>
        <begin position="26"/>
        <end position="38"/>
    </location>
</feature>
<reference evidence="4" key="1">
    <citation type="submission" date="2018-06" db="EMBL/GenBank/DDBJ databases">
        <authorList>
            <person name="Zhirakovskaya E."/>
        </authorList>
    </citation>
    <scope>NUCLEOTIDE SEQUENCE</scope>
</reference>